<protein>
    <submittedName>
        <fullName evidence="2">Uncharacterized protein</fullName>
    </submittedName>
</protein>
<feature type="compositionally biased region" description="Low complexity" evidence="1">
    <location>
        <begin position="135"/>
        <end position="176"/>
    </location>
</feature>
<comment type="caution">
    <text evidence="2">The sequence shown here is derived from an EMBL/GenBank/DDBJ whole genome shotgun (WGS) entry which is preliminary data.</text>
</comment>
<dbReference type="AlphaFoldDB" id="A0ABD3KXB2"/>
<organism evidence="2 3">
    <name type="scientific">Eucalyptus globulus</name>
    <name type="common">Tasmanian blue gum</name>
    <dbReference type="NCBI Taxonomy" id="34317"/>
    <lineage>
        <taxon>Eukaryota</taxon>
        <taxon>Viridiplantae</taxon>
        <taxon>Streptophyta</taxon>
        <taxon>Embryophyta</taxon>
        <taxon>Tracheophyta</taxon>
        <taxon>Spermatophyta</taxon>
        <taxon>Magnoliopsida</taxon>
        <taxon>eudicotyledons</taxon>
        <taxon>Gunneridae</taxon>
        <taxon>Pentapetalae</taxon>
        <taxon>rosids</taxon>
        <taxon>malvids</taxon>
        <taxon>Myrtales</taxon>
        <taxon>Myrtaceae</taxon>
        <taxon>Myrtoideae</taxon>
        <taxon>Eucalypteae</taxon>
        <taxon>Eucalyptus</taxon>
    </lineage>
</organism>
<proteinExistence type="predicted"/>
<gene>
    <name evidence="2" type="ORF">ACJRO7_013315</name>
</gene>
<sequence length="198" mass="21744">MDLQRSKAEGHQPASVLEGEGSYFSRILSREPSVGNSNRYHLFRFPGQIPFQWEQQPGKCKFDPPKNDHPGNLPRIRPPPVLASKSMELPPRPYCGDSPKGSSSIWLKIKFWRNIKSKKTQLMMLRSKNRARGPAAACTCSSNGSSCTSSDDNRMSSSSSNSSSSTSSSSTHSASSFCFAAPPQSPDLAKGRNHRPSR</sequence>
<keyword evidence="3" id="KW-1185">Reference proteome</keyword>
<evidence type="ECO:0000256" key="1">
    <source>
        <dbReference type="SAM" id="MobiDB-lite"/>
    </source>
</evidence>
<name>A0ABD3KXB2_EUCGL</name>
<dbReference type="PANTHER" id="PTHR33257">
    <property type="entry name" value="OS05G0165500 PROTEIN"/>
    <property type="match status" value="1"/>
</dbReference>
<evidence type="ECO:0000313" key="2">
    <source>
        <dbReference type="EMBL" id="KAL3744042.1"/>
    </source>
</evidence>
<dbReference type="Proteomes" id="UP001634007">
    <property type="component" value="Unassembled WGS sequence"/>
</dbReference>
<reference evidence="2 3" key="1">
    <citation type="submission" date="2024-11" db="EMBL/GenBank/DDBJ databases">
        <title>Chromosome-level genome assembly of Eucalyptus globulus Labill. provides insights into its genome evolution.</title>
        <authorList>
            <person name="Li X."/>
        </authorList>
    </citation>
    <scope>NUCLEOTIDE SEQUENCE [LARGE SCALE GENOMIC DNA]</scope>
    <source>
        <strain evidence="2">CL2024</strain>
        <tissue evidence="2">Fresh tender leaves</tissue>
    </source>
</reference>
<evidence type="ECO:0000313" key="3">
    <source>
        <dbReference type="Proteomes" id="UP001634007"/>
    </source>
</evidence>
<dbReference type="EMBL" id="JBJKBG010000003">
    <property type="protein sequence ID" value="KAL3744042.1"/>
    <property type="molecule type" value="Genomic_DNA"/>
</dbReference>
<dbReference type="PANTHER" id="PTHR33257:SF6">
    <property type="entry name" value="OXYSTEROL-BINDING 4B-LIKE PROTEIN"/>
    <property type="match status" value="1"/>
</dbReference>
<feature type="region of interest" description="Disordered" evidence="1">
    <location>
        <begin position="133"/>
        <end position="198"/>
    </location>
</feature>
<accession>A0ABD3KXB2</accession>